<evidence type="ECO:0000256" key="2">
    <source>
        <dbReference type="ARBA" id="ARBA00022670"/>
    </source>
</evidence>
<evidence type="ECO:0000256" key="10">
    <source>
        <dbReference type="SAM" id="SignalP"/>
    </source>
</evidence>
<evidence type="ECO:0000313" key="13">
    <source>
        <dbReference type="Proteomes" id="UP001178507"/>
    </source>
</evidence>
<gene>
    <name evidence="12" type="ORF">EVOR1521_LOCUS6203</name>
</gene>
<dbReference type="SMART" id="SM00044">
    <property type="entry name" value="CYCc"/>
    <property type="match status" value="2"/>
</dbReference>
<dbReference type="SUPFAM" id="SSF63411">
    <property type="entry name" value="LuxS/MPP-like metallohydrolase"/>
    <property type="match status" value="3"/>
</dbReference>
<keyword evidence="9" id="KW-0472">Membrane</keyword>
<dbReference type="Pfam" id="PF00211">
    <property type="entry name" value="Guanylate_cyc"/>
    <property type="match status" value="2"/>
</dbReference>
<feature type="transmembrane region" description="Helical" evidence="9">
    <location>
        <begin position="1089"/>
        <end position="1108"/>
    </location>
</feature>
<evidence type="ECO:0000256" key="8">
    <source>
        <dbReference type="SAM" id="MobiDB-lite"/>
    </source>
</evidence>
<keyword evidence="9" id="KW-1133">Transmembrane helix</keyword>
<dbReference type="GO" id="GO:0046872">
    <property type="term" value="F:metal ion binding"/>
    <property type="evidence" value="ECO:0007669"/>
    <property type="project" value="UniProtKB-KW"/>
</dbReference>
<keyword evidence="4" id="KW-0378">Hydrolase</keyword>
<feature type="region of interest" description="Disordered" evidence="8">
    <location>
        <begin position="746"/>
        <end position="822"/>
    </location>
</feature>
<proteinExistence type="inferred from homology"/>
<evidence type="ECO:0000313" key="12">
    <source>
        <dbReference type="EMBL" id="CAJ1377392.1"/>
    </source>
</evidence>
<name>A0AA36HZD1_9DINO</name>
<feature type="transmembrane region" description="Helical" evidence="9">
    <location>
        <begin position="436"/>
        <end position="458"/>
    </location>
</feature>
<feature type="transmembrane region" description="Helical" evidence="9">
    <location>
        <begin position="997"/>
        <end position="1016"/>
    </location>
</feature>
<keyword evidence="7" id="KW-0175">Coiled coil</keyword>
<feature type="domain" description="Guanylate cyclase" evidence="11">
    <location>
        <begin position="548"/>
        <end position="679"/>
    </location>
</feature>
<dbReference type="GO" id="GO:0008237">
    <property type="term" value="F:metallopeptidase activity"/>
    <property type="evidence" value="ECO:0007669"/>
    <property type="project" value="UniProtKB-KW"/>
</dbReference>
<dbReference type="Gene3D" id="3.30.70.1230">
    <property type="entry name" value="Nucleotide cyclase"/>
    <property type="match status" value="2"/>
</dbReference>
<evidence type="ECO:0000256" key="7">
    <source>
        <dbReference type="SAM" id="Coils"/>
    </source>
</evidence>
<feature type="coiled-coil region" evidence="7">
    <location>
        <begin position="1749"/>
        <end position="1776"/>
    </location>
</feature>
<keyword evidence="6" id="KW-0482">Metalloprotease</keyword>
<dbReference type="InterPro" id="IPR029787">
    <property type="entry name" value="Nucleotide_cyclase"/>
</dbReference>
<evidence type="ECO:0000256" key="6">
    <source>
        <dbReference type="ARBA" id="ARBA00023049"/>
    </source>
</evidence>
<feature type="chain" id="PRO_5041430115" description="Guanylate cyclase domain-containing protein" evidence="10">
    <location>
        <begin position="21"/>
        <end position="1820"/>
    </location>
</feature>
<sequence>MVRLLSYTLWCLLAPVPIRSLALPLEKSGASLRPDDAREALLQKPKGDPREYQHAVLENGLRVVNIWDPNTTQAAVSVAVTVGSFSDPEGFDGLAHLTEHAMFLGSENYPQQSGFDIWLAQHGGSSNAYTAEEQTVYYVSTSEKAFEQCLRRFADVFRAPLFNASWIWDEVRAVDSEHNKNRKSQEWQVHQLINFMAADGSQMGRFHTGNEHTLRRTNKEKLASKIQGFFSENYCPPRRDGLFGNRELPDSYGEVTHLPLLSQKESPAPLPHAAMKETGENLSSEASRDSDSSDSSLDEECKSEGSSGFLVERTRLWRREVVDRNITFGAAIILIENVVLSFQTVIMIVQRQHWAMWAPYLLTYAVEWPALTFIIKYPKPLLYLAILGFDAIISLIAADPMTISNEPLDMSGYQVLYFDMIYVLMSVMYHPSSLTLTIFTLGRTLIFCVYYSIVLLGCGQHLGEGLMRKLALDLAVGSLALLVVNMIAIAQKRHLGKLQRTQTQVELKRRYVCSKMFNVFNFMVPPFLVKRILRYPGMVVAQRVERASILFIMLLDFEKHSKTMSPSKLFHFLNEAFTHIDVICAAHGVTKIETVGEEYVCGVGVSPCDVDEDNLEGHQHCLGRLLAVALELQRIPRSAEDNLVKMGIHTGPVVAGVVGKRLPRFRLFGDTMNMAARMMQKSLPGEVQFGEETMKYLPSWAEVKRRGYVEMKGKGNVMTYLLRGELPEELAGLEGARSGGEYLSIPTGILDGRSSPPENRTPERAYSLGCSTASPERSRQRAATEYAPPSPERRLDLRPKTEPQGSTISPQARSNDRKRSATPHRLAGLMKELLGMNDQMESDYDGEDILDVAREVTKQQSSQIMTLWGTSSSIRAFLRRLVDMKRWARPRSFPDSEDEDFQHWFHLNYTCHRIVKEFRKQALSSLLVTLGASVYVIFKKDGYESKEHFWIALDDIKWFLLCRLFIWILILSFWYAAETAYLMRMEACRAQALLSTVKHALGILICISYGALLKHIDHRVISNWSCLRFSIIGISNNILPLALFTEFCYWMTKAQTLFLPGVLGVIITVVVLIALAYKEVFYTGGLLTYLNVISLFNAFRIYSMEYVLRQRFIAMRRVEVMQERIEGILSTLMPPLVIEEIKQFAHFVSHHYSSATIAQSDLVGFTALASSREPEEVVKFISELFDKFDDLADQYHIYKVETVGDAYIAGQADFPLTKYNQPLLVVLFGLQMTMAARSWSAHRGESISCRVGVHTGECVGGMVGTSMQRYHLFGDLMRGLEILESTAPSGQVQVSRACKLAVETQIQQHPQEVADVMQHVVFQCRGEPVLTTSKGEHHDYSEDVSNRGPEAFPQRSLQKMLRMQGMSTMPELHLVFPMANLQPWARNNPTVYLQHVLAYGGDNSLLLALRDRLGVASSVSVSAEDASAGSKVTVSMSLLPEGVEKLPVVLDAFFAFLNRARNSTLAQKSEVLRSLAETAQLGYDWAALEDATHAVYYMADDMTKFGPSELMVAGSLILEQDVQKVEALLERLRPERMNVVLVDGSNSEYWREPPDDARPLPHYDVNYTARPLELSFPEWKRWLAPEDLERLPVSLDQRLAEVKPTAALNLLVPGAIEGLPRVSLTPRATAGAGVLGELWGQSPRKLASNLSLAELWHREGWILRHPRLTAQLSLRGAQHEADATDVVASEIGLRMLSELLSARLAHLAETGTSFKVAAGHAGFSLRLSSFAEKATEHFAQVLQQLLHPQEEAADAARRLERLARELQLELEDHSEAAINVAVREREVLLSPGSPGVDELIQAPTEPKFCGKGGLGYRRLF</sequence>
<dbReference type="GO" id="GO:0006508">
    <property type="term" value="P:proteolysis"/>
    <property type="evidence" value="ECO:0007669"/>
    <property type="project" value="UniProtKB-KW"/>
</dbReference>
<feature type="transmembrane region" description="Helical" evidence="9">
    <location>
        <begin position="328"/>
        <end position="349"/>
    </location>
</feature>
<dbReference type="GO" id="GO:0009190">
    <property type="term" value="P:cyclic nucleotide biosynthetic process"/>
    <property type="evidence" value="ECO:0007669"/>
    <property type="project" value="InterPro"/>
</dbReference>
<dbReference type="InterPro" id="IPR007863">
    <property type="entry name" value="Peptidase_M16_C"/>
</dbReference>
<feature type="compositionally biased region" description="Polar residues" evidence="8">
    <location>
        <begin position="803"/>
        <end position="813"/>
    </location>
</feature>
<keyword evidence="13" id="KW-1185">Reference proteome</keyword>
<feature type="transmembrane region" description="Helical" evidence="9">
    <location>
        <begin position="958"/>
        <end position="977"/>
    </location>
</feature>
<dbReference type="CDD" id="cd07302">
    <property type="entry name" value="CHD"/>
    <property type="match status" value="2"/>
</dbReference>
<keyword evidence="5" id="KW-0862">Zinc</keyword>
<comment type="caution">
    <text evidence="12">The sequence shown here is derived from an EMBL/GenBank/DDBJ whole genome shotgun (WGS) entry which is preliminary data.</text>
</comment>
<feature type="compositionally biased region" description="Basic and acidic residues" evidence="8">
    <location>
        <begin position="791"/>
        <end position="801"/>
    </location>
</feature>
<feature type="transmembrane region" description="Helical" evidence="9">
    <location>
        <begin position="922"/>
        <end position="938"/>
    </location>
</feature>
<feature type="transmembrane region" description="Helical" evidence="9">
    <location>
        <begin position="381"/>
        <end position="398"/>
    </location>
</feature>
<accession>A0AA36HZD1</accession>
<evidence type="ECO:0000259" key="11">
    <source>
        <dbReference type="PROSITE" id="PS50125"/>
    </source>
</evidence>
<feature type="transmembrane region" description="Helical" evidence="9">
    <location>
        <begin position="1028"/>
        <end position="1050"/>
    </location>
</feature>
<evidence type="ECO:0000256" key="5">
    <source>
        <dbReference type="ARBA" id="ARBA00022833"/>
    </source>
</evidence>
<feature type="transmembrane region" description="Helical" evidence="9">
    <location>
        <begin position="1057"/>
        <end position="1077"/>
    </location>
</feature>
<dbReference type="PANTHER" id="PTHR43690">
    <property type="entry name" value="NARDILYSIN"/>
    <property type="match status" value="1"/>
</dbReference>
<evidence type="ECO:0000256" key="3">
    <source>
        <dbReference type="ARBA" id="ARBA00022723"/>
    </source>
</evidence>
<evidence type="ECO:0000256" key="9">
    <source>
        <dbReference type="SAM" id="Phobius"/>
    </source>
</evidence>
<feature type="region of interest" description="Disordered" evidence="8">
    <location>
        <begin position="266"/>
        <end position="302"/>
    </location>
</feature>
<dbReference type="InterPro" id="IPR011249">
    <property type="entry name" value="Metalloenz_LuxS/M16"/>
</dbReference>
<keyword evidence="3" id="KW-0479">Metal-binding</keyword>
<dbReference type="InterPro" id="IPR011765">
    <property type="entry name" value="Pept_M16_N"/>
</dbReference>
<dbReference type="EMBL" id="CAUJNA010000458">
    <property type="protein sequence ID" value="CAJ1377392.1"/>
    <property type="molecule type" value="Genomic_DNA"/>
</dbReference>
<dbReference type="InterPro" id="IPR050626">
    <property type="entry name" value="Peptidase_M16"/>
</dbReference>
<comment type="similarity">
    <text evidence="1">Belongs to the peptidase M16 family.</text>
</comment>
<dbReference type="Proteomes" id="UP001178507">
    <property type="component" value="Unassembled WGS sequence"/>
</dbReference>
<feature type="transmembrane region" description="Helical" evidence="9">
    <location>
        <begin position="470"/>
        <end position="490"/>
    </location>
</feature>
<keyword evidence="2" id="KW-0645">Protease</keyword>
<keyword evidence="9" id="KW-0812">Transmembrane</keyword>
<dbReference type="Pfam" id="PF05193">
    <property type="entry name" value="Peptidase_M16_C"/>
    <property type="match status" value="1"/>
</dbReference>
<protein>
    <recommendedName>
        <fullName evidence="11">Guanylate cyclase domain-containing protein</fullName>
    </recommendedName>
</protein>
<dbReference type="GO" id="GO:0035556">
    <property type="term" value="P:intracellular signal transduction"/>
    <property type="evidence" value="ECO:0007669"/>
    <property type="project" value="InterPro"/>
</dbReference>
<evidence type="ECO:0000256" key="1">
    <source>
        <dbReference type="ARBA" id="ARBA00007261"/>
    </source>
</evidence>
<dbReference type="Gene3D" id="3.30.830.10">
    <property type="entry name" value="Metalloenzyme, LuxS/M16 peptidase-like"/>
    <property type="match status" value="3"/>
</dbReference>
<feature type="domain" description="Guanylate cyclase" evidence="11">
    <location>
        <begin position="1156"/>
        <end position="1284"/>
    </location>
</feature>
<dbReference type="Pfam" id="PF00675">
    <property type="entry name" value="Peptidase_M16"/>
    <property type="match status" value="1"/>
</dbReference>
<evidence type="ECO:0000256" key="4">
    <source>
        <dbReference type="ARBA" id="ARBA00022801"/>
    </source>
</evidence>
<dbReference type="PROSITE" id="PS50125">
    <property type="entry name" value="GUANYLATE_CYCLASE_2"/>
    <property type="match status" value="2"/>
</dbReference>
<dbReference type="InterPro" id="IPR001054">
    <property type="entry name" value="A/G_cyclase"/>
</dbReference>
<organism evidence="12 13">
    <name type="scientific">Effrenium voratum</name>
    <dbReference type="NCBI Taxonomy" id="2562239"/>
    <lineage>
        <taxon>Eukaryota</taxon>
        <taxon>Sar</taxon>
        <taxon>Alveolata</taxon>
        <taxon>Dinophyceae</taxon>
        <taxon>Suessiales</taxon>
        <taxon>Symbiodiniaceae</taxon>
        <taxon>Effrenium</taxon>
    </lineage>
</organism>
<keyword evidence="10" id="KW-0732">Signal</keyword>
<dbReference type="PANTHER" id="PTHR43690:SF18">
    <property type="entry name" value="INSULIN-DEGRADING ENZYME-RELATED"/>
    <property type="match status" value="1"/>
</dbReference>
<dbReference type="SUPFAM" id="SSF55073">
    <property type="entry name" value="Nucleotide cyclase"/>
    <property type="match status" value="2"/>
</dbReference>
<feature type="signal peptide" evidence="10">
    <location>
        <begin position="1"/>
        <end position="20"/>
    </location>
</feature>
<reference evidence="12" key="1">
    <citation type="submission" date="2023-08" db="EMBL/GenBank/DDBJ databases">
        <authorList>
            <person name="Chen Y."/>
            <person name="Shah S."/>
            <person name="Dougan E. K."/>
            <person name="Thang M."/>
            <person name="Chan C."/>
        </authorList>
    </citation>
    <scope>NUCLEOTIDE SEQUENCE</scope>
</reference>